<gene>
    <name evidence="2" type="ORF">D7316_01084</name>
</gene>
<evidence type="ECO:0000313" key="3">
    <source>
        <dbReference type="Proteomes" id="UP000271469"/>
    </source>
</evidence>
<proteinExistence type="predicted"/>
<dbReference type="RefSeq" id="WP_124707352.1">
    <property type="nucleotide sequence ID" value="NZ_CP033972.1"/>
</dbReference>
<reference evidence="2 3" key="1">
    <citation type="submission" date="2018-11" db="EMBL/GenBank/DDBJ databases">
        <title>Gordonia insulae sp. nov., isolated from an island soil.</title>
        <authorList>
            <person name="Kim Y.S."/>
            <person name="Kim S.B."/>
        </authorList>
    </citation>
    <scope>NUCLEOTIDE SEQUENCE [LARGE SCALE GENOMIC DNA]</scope>
    <source>
        <strain evidence="2 3">MMS17-SY073</strain>
    </source>
</reference>
<feature type="chain" id="PRO_5038642137" description="MmpS family membrane protein" evidence="1">
    <location>
        <begin position="21"/>
        <end position="138"/>
    </location>
</feature>
<protein>
    <recommendedName>
        <fullName evidence="4">MmpS family membrane protein</fullName>
    </recommendedName>
</protein>
<dbReference type="AlphaFoldDB" id="A0A3G8JHW5"/>
<accession>A0A3G8JHW5</accession>
<organism evidence="2 3">
    <name type="scientific">Gordonia insulae</name>
    <dbReference type="NCBI Taxonomy" id="2420509"/>
    <lineage>
        <taxon>Bacteria</taxon>
        <taxon>Bacillati</taxon>
        <taxon>Actinomycetota</taxon>
        <taxon>Actinomycetes</taxon>
        <taxon>Mycobacteriales</taxon>
        <taxon>Gordoniaceae</taxon>
        <taxon>Gordonia</taxon>
    </lineage>
</organism>
<evidence type="ECO:0000313" key="2">
    <source>
        <dbReference type="EMBL" id="AZG44498.1"/>
    </source>
</evidence>
<sequence>MSIRGLGVIASIAMVAAVTAGCGIEGDPVGADASPEVTMTQTTPAPTTPTGPAVGTATMQVTGSGQATVRYSVNGAAEQTESDVSLPWQKQFPVYDELETTISADGGAAELSCTITMDGKLVAYKTEPRPTCEFAYWG</sequence>
<keyword evidence="3" id="KW-1185">Reference proteome</keyword>
<dbReference type="InterPro" id="IPR038468">
    <property type="entry name" value="MmpS_C"/>
</dbReference>
<dbReference type="OrthoDB" id="4377216at2"/>
<name>A0A3G8JHW5_9ACTN</name>
<dbReference type="KEGG" id="gom:D7316_01084"/>
<dbReference type="Gene3D" id="2.60.40.2880">
    <property type="entry name" value="MmpS1-5, C-terminal soluble domain"/>
    <property type="match status" value="1"/>
</dbReference>
<dbReference type="Proteomes" id="UP000271469">
    <property type="component" value="Chromosome"/>
</dbReference>
<evidence type="ECO:0008006" key="4">
    <source>
        <dbReference type="Google" id="ProtNLM"/>
    </source>
</evidence>
<feature type="signal peptide" evidence="1">
    <location>
        <begin position="1"/>
        <end position="20"/>
    </location>
</feature>
<evidence type="ECO:0000256" key="1">
    <source>
        <dbReference type="SAM" id="SignalP"/>
    </source>
</evidence>
<dbReference type="PROSITE" id="PS51257">
    <property type="entry name" value="PROKAR_LIPOPROTEIN"/>
    <property type="match status" value="1"/>
</dbReference>
<dbReference type="EMBL" id="CP033972">
    <property type="protein sequence ID" value="AZG44498.1"/>
    <property type="molecule type" value="Genomic_DNA"/>
</dbReference>
<keyword evidence="1" id="KW-0732">Signal</keyword>